<protein>
    <recommendedName>
        <fullName evidence="3">S9 family peptidase</fullName>
    </recommendedName>
</protein>
<gene>
    <name evidence="1" type="ORF">CUN49_19125</name>
</gene>
<organism evidence="1 2">
    <name type="scientific">Candidatus Thermofonsia Clade 1 bacterium</name>
    <dbReference type="NCBI Taxonomy" id="2364210"/>
    <lineage>
        <taxon>Bacteria</taxon>
        <taxon>Bacillati</taxon>
        <taxon>Chloroflexota</taxon>
        <taxon>Candidatus Thermofontia</taxon>
        <taxon>Candidatus Thermofonsia Clade 1</taxon>
    </lineage>
</organism>
<evidence type="ECO:0000313" key="2">
    <source>
        <dbReference type="Proteomes" id="UP000229681"/>
    </source>
</evidence>
<dbReference type="Proteomes" id="UP000229681">
    <property type="component" value="Unassembled WGS sequence"/>
</dbReference>
<dbReference type="AlphaFoldDB" id="A0A2M8P6Q2"/>
<sequence>PAQVLYELPAELSYLDVRYAPDLAWIAAHGVDPGNGRAVFAYRRVDGAPIGVPLSAEAAVVHLAFDEASRHLLYGTAAPDGRFVIGIIRLADGVRR</sequence>
<reference evidence="1 2" key="1">
    <citation type="submission" date="2017-11" db="EMBL/GenBank/DDBJ databases">
        <title>Evolution of Phototrophy in the Chloroflexi Phylum Driven by Horizontal Gene Transfer.</title>
        <authorList>
            <person name="Ward L.M."/>
            <person name="Hemp J."/>
            <person name="Shih P.M."/>
            <person name="Mcglynn S.E."/>
            <person name="Fischer W."/>
        </authorList>
    </citation>
    <scope>NUCLEOTIDE SEQUENCE [LARGE SCALE GENOMIC DNA]</scope>
    <source>
        <strain evidence="1">JP3_13</strain>
    </source>
</reference>
<accession>A0A2M8P6Q2</accession>
<name>A0A2M8P6Q2_9CHLR</name>
<comment type="caution">
    <text evidence="1">The sequence shown here is derived from an EMBL/GenBank/DDBJ whole genome shotgun (WGS) entry which is preliminary data.</text>
</comment>
<feature type="non-terminal residue" evidence="1">
    <location>
        <position position="1"/>
    </location>
</feature>
<evidence type="ECO:0000313" key="1">
    <source>
        <dbReference type="EMBL" id="PJF33215.1"/>
    </source>
</evidence>
<feature type="non-terminal residue" evidence="1">
    <location>
        <position position="96"/>
    </location>
</feature>
<proteinExistence type="predicted"/>
<evidence type="ECO:0008006" key="3">
    <source>
        <dbReference type="Google" id="ProtNLM"/>
    </source>
</evidence>
<dbReference type="EMBL" id="PGTM01001062">
    <property type="protein sequence ID" value="PJF33215.1"/>
    <property type="molecule type" value="Genomic_DNA"/>
</dbReference>